<protein>
    <submittedName>
        <fullName evidence="2">Uncharacterized protein</fullName>
    </submittedName>
</protein>
<keyword evidence="3" id="KW-1185">Reference proteome</keyword>
<dbReference type="AlphaFoldDB" id="A0A067SB79"/>
<organism evidence="2 3">
    <name type="scientific">Galerina marginata (strain CBS 339.88)</name>
    <dbReference type="NCBI Taxonomy" id="685588"/>
    <lineage>
        <taxon>Eukaryota</taxon>
        <taxon>Fungi</taxon>
        <taxon>Dikarya</taxon>
        <taxon>Basidiomycota</taxon>
        <taxon>Agaricomycotina</taxon>
        <taxon>Agaricomycetes</taxon>
        <taxon>Agaricomycetidae</taxon>
        <taxon>Agaricales</taxon>
        <taxon>Agaricineae</taxon>
        <taxon>Strophariaceae</taxon>
        <taxon>Galerina</taxon>
    </lineage>
</organism>
<gene>
    <name evidence="2" type="ORF">GALMADRAFT_216023</name>
</gene>
<accession>A0A067SB79</accession>
<proteinExistence type="predicted"/>
<dbReference type="Proteomes" id="UP000027222">
    <property type="component" value="Unassembled WGS sequence"/>
</dbReference>
<reference evidence="3" key="1">
    <citation type="journal article" date="2014" name="Proc. Natl. Acad. Sci. U.S.A.">
        <title>Extensive sampling of basidiomycete genomes demonstrates inadequacy of the white-rot/brown-rot paradigm for wood decay fungi.</title>
        <authorList>
            <person name="Riley R."/>
            <person name="Salamov A.A."/>
            <person name="Brown D.W."/>
            <person name="Nagy L.G."/>
            <person name="Floudas D."/>
            <person name="Held B.W."/>
            <person name="Levasseur A."/>
            <person name="Lombard V."/>
            <person name="Morin E."/>
            <person name="Otillar R."/>
            <person name="Lindquist E.A."/>
            <person name="Sun H."/>
            <person name="LaButti K.M."/>
            <person name="Schmutz J."/>
            <person name="Jabbour D."/>
            <person name="Luo H."/>
            <person name="Baker S.E."/>
            <person name="Pisabarro A.G."/>
            <person name="Walton J.D."/>
            <person name="Blanchette R.A."/>
            <person name="Henrissat B."/>
            <person name="Martin F."/>
            <person name="Cullen D."/>
            <person name="Hibbett D.S."/>
            <person name="Grigoriev I.V."/>
        </authorList>
    </citation>
    <scope>NUCLEOTIDE SEQUENCE [LARGE SCALE GENOMIC DNA]</scope>
    <source>
        <strain evidence="3">CBS 339.88</strain>
    </source>
</reference>
<dbReference type="HOGENOM" id="CLU_1825430_0_0_1"/>
<evidence type="ECO:0000256" key="1">
    <source>
        <dbReference type="SAM" id="MobiDB-lite"/>
    </source>
</evidence>
<dbReference type="EMBL" id="KL142410">
    <property type="protein sequence ID" value="KDR68126.1"/>
    <property type="molecule type" value="Genomic_DNA"/>
</dbReference>
<feature type="region of interest" description="Disordered" evidence="1">
    <location>
        <begin position="1"/>
        <end position="83"/>
    </location>
</feature>
<evidence type="ECO:0000313" key="3">
    <source>
        <dbReference type="Proteomes" id="UP000027222"/>
    </source>
</evidence>
<name>A0A067SB79_GALM3</name>
<sequence length="141" mass="15620">MRQNTVEFGIFDDTNLIDEADDESRRTTARRGGQGRAGTETSPPGIGRAARRCRRGEDVGDDEPEQQLKEGQMAETRCSSSSKYDGSAVEQATHGLLVDMCLRHCGYGEVGRYELEVDEGEGWVQGVMRSTSRSTMALRRE</sequence>
<evidence type="ECO:0000313" key="2">
    <source>
        <dbReference type="EMBL" id="KDR68126.1"/>
    </source>
</evidence>